<dbReference type="CDD" id="cd06170">
    <property type="entry name" value="LuxR_C_like"/>
    <property type="match status" value="1"/>
</dbReference>
<evidence type="ECO:0000259" key="5">
    <source>
        <dbReference type="PROSITE" id="PS50110"/>
    </source>
</evidence>
<dbReference type="SUPFAM" id="SSF46894">
    <property type="entry name" value="C-terminal effector domain of the bipartite response regulators"/>
    <property type="match status" value="1"/>
</dbReference>
<dbReference type="SMART" id="SM00421">
    <property type="entry name" value="HTH_LUXR"/>
    <property type="match status" value="1"/>
</dbReference>
<dbReference type="Proteomes" id="UP000270834">
    <property type="component" value="Unassembled WGS sequence"/>
</dbReference>
<dbReference type="PRINTS" id="PR00038">
    <property type="entry name" value="HTHLUXR"/>
</dbReference>
<keyword evidence="1 3" id="KW-0597">Phosphoprotein</keyword>
<accession>A0A3M5EZA3</accession>
<dbReference type="Gene3D" id="1.10.10.10">
    <property type="entry name" value="Winged helix-like DNA-binding domain superfamily/Winged helix DNA-binding domain"/>
    <property type="match status" value="1"/>
</dbReference>
<dbReference type="PANTHER" id="PTHR43214:SF17">
    <property type="entry name" value="TRANSCRIPTIONAL REGULATORY PROTEIN RCSB"/>
    <property type="match status" value="1"/>
</dbReference>
<dbReference type="Pfam" id="PF00072">
    <property type="entry name" value="Response_reg"/>
    <property type="match status" value="1"/>
</dbReference>
<dbReference type="GO" id="GO:0000160">
    <property type="term" value="P:phosphorelay signal transduction system"/>
    <property type="evidence" value="ECO:0007669"/>
    <property type="project" value="InterPro"/>
</dbReference>
<feature type="domain" description="Response regulatory" evidence="5">
    <location>
        <begin position="20"/>
        <end position="139"/>
    </location>
</feature>
<dbReference type="CDD" id="cd17535">
    <property type="entry name" value="REC_NarL-like"/>
    <property type="match status" value="1"/>
</dbReference>
<dbReference type="PROSITE" id="PS50110">
    <property type="entry name" value="RESPONSE_REGULATORY"/>
    <property type="match status" value="1"/>
</dbReference>
<dbReference type="Gene3D" id="3.40.50.2300">
    <property type="match status" value="1"/>
</dbReference>
<evidence type="ECO:0000259" key="4">
    <source>
        <dbReference type="PROSITE" id="PS50043"/>
    </source>
</evidence>
<dbReference type="InterPro" id="IPR011006">
    <property type="entry name" value="CheY-like_superfamily"/>
</dbReference>
<protein>
    <submittedName>
        <fullName evidence="6">Uncharacterized protein</fullName>
    </submittedName>
</protein>
<gene>
    <name evidence="6" type="ORF">ALP65_01370</name>
</gene>
<dbReference type="InterPro" id="IPR001789">
    <property type="entry name" value="Sig_transdc_resp-reg_receiver"/>
</dbReference>
<comment type="caution">
    <text evidence="6">The sequence shown here is derived from an EMBL/GenBank/DDBJ whole genome shotgun (WGS) entry which is preliminary data.</text>
</comment>
<dbReference type="InterPro" id="IPR016032">
    <property type="entry name" value="Sig_transdc_resp-reg_C-effctor"/>
</dbReference>
<dbReference type="EMBL" id="RBSQ01000009">
    <property type="protein sequence ID" value="RMS66807.1"/>
    <property type="molecule type" value="Genomic_DNA"/>
</dbReference>
<feature type="domain" description="HTH luxR-type" evidence="4">
    <location>
        <begin position="162"/>
        <end position="227"/>
    </location>
</feature>
<organism evidence="6 7">
    <name type="scientific">Pseudomonas aeruginosa</name>
    <dbReference type="NCBI Taxonomy" id="287"/>
    <lineage>
        <taxon>Bacteria</taxon>
        <taxon>Pseudomonadati</taxon>
        <taxon>Pseudomonadota</taxon>
        <taxon>Gammaproteobacteria</taxon>
        <taxon>Pseudomonadales</taxon>
        <taxon>Pseudomonadaceae</taxon>
        <taxon>Pseudomonas</taxon>
    </lineage>
</organism>
<dbReference type="KEGG" id="paeb:NCGM1900_2562"/>
<evidence type="ECO:0000256" key="2">
    <source>
        <dbReference type="ARBA" id="ARBA00023125"/>
    </source>
</evidence>
<dbReference type="InterPro" id="IPR058245">
    <property type="entry name" value="NreC/VraR/RcsB-like_REC"/>
</dbReference>
<evidence type="ECO:0000256" key="3">
    <source>
        <dbReference type="PROSITE-ProRule" id="PRU00169"/>
    </source>
</evidence>
<proteinExistence type="predicted"/>
<dbReference type="Pfam" id="PF00196">
    <property type="entry name" value="GerE"/>
    <property type="match status" value="1"/>
</dbReference>
<dbReference type="InterPro" id="IPR039420">
    <property type="entry name" value="WalR-like"/>
</dbReference>
<dbReference type="InterPro" id="IPR000792">
    <property type="entry name" value="Tscrpt_reg_LuxR_C"/>
</dbReference>
<feature type="modified residue" description="4-aspartylphosphate" evidence="3">
    <location>
        <position position="71"/>
    </location>
</feature>
<dbReference type="PROSITE" id="PS50043">
    <property type="entry name" value="HTH_LUXR_2"/>
    <property type="match status" value="1"/>
</dbReference>
<dbReference type="InterPro" id="IPR036388">
    <property type="entry name" value="WH-like_DNA-bd_sf"/>
</dbReference>
<dbReference type="SUPFAM" id="SSF52172">
    <property type="entry name" value="CheY-like"/>
    <property type="match status" value="1"/>
</dbReference>
<dbReference type="GO" id="GO:0006355">
    <property type="term" value="P:regulation of DNA-templated transcription"/>
    <property type="evidence" value="ECO:0007669"/>
    <property type="project" value="InterPro"/>
</dbReference>
<evidence type="ECO:0000313" key="6">
    <source>
        <dbReference type="EMBL" id="RMS66807.1"/>
    </source>
</evidence>
<keyword evidence="2" id="KW-0238">DNA-binding</keyword>
<dbReference type="PROSITE" id="PS00622">
    <property type="entry name" value="HTH_LUXR_1"/>
    <property type="match status" value="1"/>
</dbReference>
<evidence type="ECO:0000256" key="1">
    <source>
        <dbReference type="ARBA" id="ARBA00022553"/>
    </source>
</evidence>
<reference evidence="6 7" key="1">
    <citation type="submission" date="2018-08" db="EMBL/GenBank/DDBJ databases">
        <title>Recombination of ecologically and evolutionarily significant loci maintains genetic cohesion in the Pseudomonas syringae species complex.</title>
        <authorList>
            <person name="Dillon M."/>
            <person name="Thakur S."/>
            <person name="Almeida R.N.D."/>
            <person name="Weir B.S."/>
            <person name="Guttman D.S."/>
        </authorList>
    </citation>
    <scope>NUCLEOTIDE SEQUENCE [LARGE SCALE GENOMIC DNA]</scope>
    <source>
        <strain evidence="6 7">ICMP 7846</strain>
    </source>
</reference>
<dbReference type="SMART" id="SM00448">
    <property type="entry name" value="REC"/>
    <property type="match status" value="1"/>
</dbReference>
<dbReference type="GO" id="GO:0003677">
    <property type="term" value="F:DNA binding"/>
    <property type="evidence" value="ECO:0007669"/>
    <property type="project" value="UniProtKB-KW"/>
</dbReference>
<name>A0A3M5EZA3_PSEAI</name>
<dbReference type="AlphaFoldDB" id="A0A3M5EZA3"/>
<evidence type="ECO:0000313" key="7">
    <source>
        <dbReference type="Proteomes" id="UP000270834"/>
    </source>
</evidence>
<sequence length="229" mass="24971">MPVAAAETSTSIGFDFMKTRVILVDDHALTLIGMRYLLSAYDDLRIVAQAQDADGLLAQLEAHPCDLLITDLMMPGSQQADGLRLVQKVRRRYPDLPIIVVTMLGNPALVSSLLKLGIHGLVSKRGMLDDLPKAIRHAGRRPFISRSIAHLLEVGEAEHGKPLASLEQLTPREVEVLRLYGSGLAVGEIAIRLCRSKQTISAQKSSAMRKLGLDSNAGLFIYIRENGLA</sequence>
<dbReference type="PANTHER" id="PTHR43214">
    <property type="entry name" value="TWO-COMPONENT RESPONSE REGULATOR"/>
    <property type="match status" value="1"/>
</dbReference>